<dbReference type="AlphaFoldDB" id="A0A0K2V1N0"/>
<keyword evidence="1" id="KW-0472">Membrane</keyword>
<feature type="transmembrane region" description="Helical" evidence="1">
    <location>
        <begin position="45"/>
        <end position="63"/>
    </location>
</feature>
<name>A0A0K2V1N0_LEPSM</name>
<keyword evidence="1" id="KW-0812">Transmembrane</keyword>
<reference evidence="2" key="1">
    <citation type="submission" date="2014-05" db="EMBL/GenBank/DDBJ databases">
        <authorList>
            <person name="Chronopoulou M."/>
        </authorList>
    </citation>
    <scope>NUCLEOTIDE SEQUENCE</scope>
    <source>
        <tissue evidence="2">Whole organism</tissue>
    </source>
</reference>
<protein>
    <submittedName>
        <fullName evidence="2">Uncharacterized protein</fullName>
    </submittedName>
</protein>
<evidence type="ECO:0000313" key="2">
    <source>
        <dbReference type="EMBL" id="CDW43876.1"/>
    </source>
</evidence>
<proteinExistence type="predicted"/>
<sequence length="64" mass="7266">MVSGKLVFGKFVLVMFVLGLMALWKANNGKIQIVESWSRQKSPGGKFTFFYFILALVHSIAWIN</sequence>
<keyword evidence="1" id="KW-1133">Transmembrane helix</keyword>
<feature type="transmembrane region" description="Helical" evidence="1">
    <location>
        <begin position="6"/>
        <end position="24"/>
    </location>
</feature>
<dbReference type="EMBL" id="HACA01026515">
    <property type="protein sequence ID" value="CDW43876.1"/>
    <property type="molecule type" value="Transcribed_RNA"/>
</dbReference>
<accession>A0A0K2V1N0</accession>
<evidence type="ECO:0000256" key="1">
    <source>
        <dbReference type="SAM" id="Phobius"/>
    </source>
</evidence>
<organism evidence="2">
    <name type="scientific">Lepeophtheirus salmonis</name>
    <name type="common">Salmon louse</name>
    <name type="synonym">Caligus salmonis</name>
    <dbReference type="NCBI Taxonomy" id="72036"/>
    <lineage>
        <taxon>Eukaryota</taxon>
        <taxon>Metazoa</taxon>
        <taxon>Ecdysozoa</taxon>
        <taxon>Arthropoda</taxon>
        <taxon>Crustacea</taxon>
        <taxon>Multicrustacea</taxon>
        <taxon>Hexanauplia</taxon>
        <taxon>Copepoda</taxon>
        <taxon>Siphonostomatoida</taxon>
        <taxon>Caligidae</taxon>
        <taxon>Lepeophtheirus</taxon>
    </lineage>
</organism>